<feature type="domain" description="VOC" evidence="1">
    <location>
        <begin position="14"/>
        <end position="138"/>
    </location>
</feature>
<dbReference type="RefSeq" id="WP_009974274.1">
    <property type="nucleotide sequence ID" value="NC_008595.1"/>
</dbReference>
<dbReference type="InterPro" id="IPR029068">
    <property type="entry name" value="Glyas_Bleomycin-R_OHBP_Dase"/>
</dbReference>
<name>A0A0H3A0P6_MYCA1</name>
<dbReference type="AlphaFoldDB" id="A0A0H3A0P6"/>
<dbReference type="InterPro" id="IPR037523">
    <property type="entry name" value="VOC_core"/>
</dbReference>
<protein>
    <submittedName>
        <fullName evidence="2">Glyoxalase family protein</fullName>
    </submittedName>
</protein>
<dbReference type="EMBL" id="CP000479">
    <property type="protein sequence ID" value="ABK68042.1"/>
    <property type="molecule type" value="Genomic_DNA"/>
</dbReference>
<reference evidence="2 3" key="1">
    <citation type="submission" date="2006-10" db="EMBL/GenBank/DDBJ databases">
        <authorList>
            <person name="Fleischmann R.D."/>
            <person name="Dodson R.J."/>
            <person name="Haft D.H."/>
            <person name="Merkel J.S."/>
            <person name="Nelson W.C."/>
            <person name="Fraser C.M."/>
        </authorList>
    </citation>
    <scope>NUCLEOTIDE SEQUENCE [LARGE SCALE GENOMIC DNA]</scope>
    <source>
        <strain evidence="2 3">104</strain>
    </source>
</reference>
<dbReference type="PROSITE" id="PS51819">
    <property type="entry name" value="VOC"/>
    <property type="match status" value="1"/>
</dbReference>
<evidence type="ECO:0000313" key="3">
    <source>
        <dbReference type="Proteomes" id="UP000001574"/>
    </source>
</evidence>
<dbReference type="Gene3D" id="3.10.180.10">
    <property type="entry name" value="2,3-Dihydroxybiphenyl 1,2-Dioxygenase, domain 1"/>
    <property type="match status" value="1"/>
</dbReference>
<evidence type="ECO:0000259" key="1">
    <source>
        <dbReference type="PROSITE" id="PS51819"/>
    </source>
</evidence>
<dbReference type="KEGG" id="mav:MAV_0091"/>
<dbReference type="HOGENOM" id="CLU_107214_1_0_11"/>
<evidence type="ECO:0000313" key="2">
    <source>
        <dbReference type="EMBL" id="ABK68042.1"/>
    </source>
</evidence>
<dbReference type="InterPro" id="IPR058998">
    <property type="entry name" value="YycE-like_N"/>
</dbReference>
<dbReference type="Proteomes" id="UP000001574">
    <property type="component" value="Chromosome"/>
</dbReference>
<gene>
    <name evidence="2" type="ordered locus">MAV_0091</name>
</gene>
<proteinExistence type="predicted"/>
<dbReference type="SUPFAM" id="SSF54593">
    <property type="entry name" value="Glyoxalase/Bleomycin resistance protein/Dihydroxybiphenyl dioxygenase"/>
    <property type="match status" value="1"/>
</dbReference>
<dbReference type="InterPro" id="IPR058997">
    <property type="entry name" value="YycE-like_C"/>
</dbReference>
<dbReference type="Pfam" id="PF22659">
    <property type="entry name" value="YycE-like_C"/>
    <property type="match status" value="1"/>
</dbReference>
<dbReference type="CDD" id="cd06587">
    <property type="entry name" value="VOC"/>
    <property type="match status" value="1"/>
</dbReference>
<dbReference type="Pfam" id="PF22658">
    <property type="entry name" value="YycE-like_N"/>
    <property type="match status" value="1"/>
</dbReference>
<sequence length="147" mass="16410">MVEPSTGAWPAQLPAVQVRFARPTAQLDRIVEFYRDVLHLPQLHSAGDDEWSVVMFGLPGDQYHLEFVARRDGIDGAAPTRENLLVFYFESAAQQQSVAARCREAGAEEVVLDNPWWRRNGADAFLDPDGWTIVLMPRPVPLPAPTA</sequence>
<organism evidence="2 3">
    <name type="scientific">Mycobacterium avium (strain 104)</name>
    <dbReference type="NCBI Taxonomy" id="243243"/>
    <lineage>
        <taxon>Bacteria</taxon>
        <taxon>Bacillati</taxon>
        <taxon>Actinomycetota</taxon>
        <taxon>Actinomycetes</taxon>
        <taxon>Mycobacteriales</taxon>
        <taxon>Mycobacteriaceae</taxon>
        <taxon>Mycobacterium</taxon>
        <taxon>Mycobacterium avium complex (MAC)</taxon>
    </lineage>
</organism>
<accession>A0A0H3A0P6</accession>